<dbReference type="RefSeq" id="WP_070391125.1">
    <property type="nucleotide sequence ID" value="NZ_CP017599.1"/>
</dbReference>
<reference evidence="5" key="1">
    <citation type="submission" date="2016-10" db="EMBL/GenBank/DDBJ databases">
        <title>Comparative genomics uncovers the prolific and rare metabolic potential of the cyanobacterial genus Moorea.</title>
        <authorList>
            <person name="Leao T."/>
            <person name="Castelao G."/>
            <person name="Korobeynikov A."/>
            <person name="Monroe E.A."/>
            <person name="Podell S."/>
            <person name="Glukhov E."/>
            <person name="Allen E."/>
            <person name="Gerwick W.H."/>
            <person name="Gerwick L."/>
        </authorList>
    </citation>
    <scope>NUCLEOTIDE SEQUENCE [LARGE SCALE GENOMIC DNA]</scope>
    <source>
        <strain evidence="5">PAL-8-15-08-1</strain>
    </source>
</reference>
<dbReference type="InterPro" id="IPR027417">
    <property type="entry name" value="P-loop_NTPase"/>
</dbReference>
<feature type="transmembrane region" description="Helical" evidence="2">
    <location>
        <begin position="591"/>
        <end position="609"/>
    </location>
</feature>
<proteinExistence type="predicted"/>
<dbReference type="SUPFAM" id="SSF52540">
    <property type="entry name" value="P-loop containing nucleoside triphosphate hydrolases"/>
    <property type="match status" value="1"/>
</dbReference>
<accession>A0A1D8TLT9</accession>
<keyword evidence="2" id="KW-0812">Transmembrane</keyword>
<dbReference type="InterPro" id="IPR049052">
    <property type="entry name" value="nSTAND1"/>
</dbReference>
<keyword evidence="2" id="KW-1133">Transmembrane helix</keyword>
<evidence type="ECO:0000313" key="4">
    <source>
        <dbReference type="EMBL" id="AOW98618.1"/>
    </source>
</evidence>
<sequence length="665" mass="75474">MNLISMDPISMDSSSIEPISFFSILLTGVATLAVTFAKDKGRTFVKNALEQIYQYSLNLIDTKIKNQKIKVFLKTTLLYYKQKPKKEVSTQNTSQATTQGDVLGFAGQNTGTLNITNTIYQTESESKTQSLTLIKASPYLGLNKFDEKDSAKFFGRDNWISKLTEHLEENNVLLLLGASGSGKSSLIRAGVIPKLRNNWRSLTNITVVPDENPFESLYISLTSHQYRQSESKIAKEVEEDTLVKVVKSLKQDEPWLIFIDQFEELFTRTQKSECDKFVASLVRLIQEQDSTVKIVITMRADFLDRFSTYPDLGNLHDQHSKMLTKMNHSELKSAITEPAHRNGVSFEEGLVQLITDDFNKQAGSLPLLQYTLNLLWENDNIEDRVLNTKTYEELGGVTGALNQQANKIYEELDEQEQKAAKQIFLTLVNHVDGKSTNRRAKKSIFEDGAVKENAVEKLIDKRLLVSQGEEGAATVEIAHEALLRSWTQLENWINENSQTIAICNRLNDDVEEWKKTNKDAEDLWSGSKLDQVLELRKNDTFNSVLGGFSKDANQFIDASVEWRDRQEREKEEQRQRELEQERKARQAANKANVITLIAAPMLTLLLFWAGMNWRAKQKAEISNLIESSKALLVSNQQFDTLISSLKSAKKLKKSRACHQIGINLV</sequence>
<keyword evidence="1" id="KW-0175">Coiled coil</keyword>
<evidence type="ECO:0000256" key="2">
    <source>
        <dbReference type="SAM" id="Phobius"/>
    </source>
</evidence>
<organism evidence="4 5">
    <name type="scientific">Moorena producens PAL-8-15-08-1</name>
    <dbReference type="NCBI Taxonomy" id="1458985"/>
    <lineage>
        <taxon>Bacteria</taxon>
        <taxon>Bacillati</taxon>
        <taxon>Cyanobacteriota</taxon>
        <taxon>Cyanophyceae</taxon>
        <taxon>Coleofasciculales</taxon>
        <taxon>Coleofasciculaceae</taxon>
        <taxon>Moorena</taxon>
    </lineage>
</organism>
<dbReference type="Proteomes" id="UP000177870">
    <property type="component" value="Chromosome"/>
</dbReference>
<dbReference type="OrthoDB" id="464342at2"/>
<gene>
    <name evidence="4" type="ORF">BJP34_03385</name>
</gene>
<keyword evidence="2" id="KW-0472">Membrane</keyword>
<dbReference type="Pfam" id="PF20703">
    <property type="entry name" value="nSTAND1"/>
    <property type="match status" value="1"/>
</dbReference>
<protein>
    <recommendedName>
        <fullName evidence="3">Novel STAND NTPase 1 domain-containing protein</fullName>
    </recommendedName>
</protein>
<dbReference type="EMBL" id="CP017599">
    <property type="protein sequence ID" value="AOW98618.1"/>
    <property type="molecule type" value="Genomic_DNA"/>
</dbReference>
<dbReference type="AlphaFoldDB" id="A0A1D8TLT9"/>
<dbReference type="STRING" id="1458985.BJP34_03385"/>
<evidence type="ECO:0000259" key="3">
    <source>
        <dbReference type="Pfam" id="PF20703"/>
    </source>
</evidence>
<dbReference type="Gene3D" id="3.40.50.300">
    <property type="entry name" value="P-loop containing nucleotide triphosphate hydrolases"/>
    <property type="match status" value="1"/>
</dbReference>
<feature type="coiled-coil region" evidence="1">
    <location>
        <begin position="563"/>
        <end position="591"/>
    </location>
</feature>
<dbReference type="KEGG" id="mpro:BJP34_03385"/>
<evidence type="ECO:0000313" key="5">
    <source>
        <dbReference type="Proteomes" id="UP000177870"/>
    </source>
</evidence>
<evidence type="ECO:0000256" key="1">
    <source>
        <dbReference type="SAM" id="Coils"/>
    </source>
</evidence>
<name>A0A1D8TLT9_9CYAN</name>
<feature type="domain" description="Novel STAND NTPase 1" evidence="3">
    <location>
        <begin position="138"/>
        <end position="520"/>
    </location>
</feature>